<keyword evidence="3" id="KW-1185">Reference proteome</keyword>
<feature type="signal peptide" evidence="2">
    <location>
        <begin position="1"/>
        <end position="22"/>
    </location>
</feature>
<keyword evidence="2" id="KW-0732">Signal</keyword>
<name>A0A9C6XC65_FRAOC</name>
<protein>
    <submittedName>
        <fullName evidence="4">Uncharacterized protein LOC127752340</fullName>
    </submittedName>
</protein>
<feature type="non-terminal residue" evidence="4">
    <location>
        <position position="242"/>
    </location>
</feature>
<proteinExistence type="predicted"/>
<accession>A0A9C6XC65</accession>
<feature type="compositionally biased region" description="Low complexity" evidence="1">
    <location>
        <begin position="171"/>
        <end position="184"/>
    </location>
</feature>
<sequence length="242" mass="25569">MVLPGVVATVLAAALLLGGRHATSTATTSASTAAVSPSPTTNTTASTAAVTNTTAAAGTSSSTVPPRLLLADDDIDAHHDYIPTSRDHVLCTGLRCKEGNGGVRPACGYWDVNKSYFLFDSLCDMLYFSCMTERNYAQVTLTLCTEGDQTSTAGRQTTRPLKSSTSTYGVPTTASPSSPSLSWTGAQWTTQRPSHAPHPYPSPPSSPLPVLTFPPLPTHPEWSPPWQHTSVQPTTLYNLPPP</sequence>
<evidence type="ECO:0000256" key="2">
    <source>
        <dbReference type="SAM" id="SignalP"/>
    </source>
</evidence>
<dbReference type="KEGG" id="foc:127752340"/>
<dbReference type="RefSeq" id="XP_052133368.1">
    <property type="nucleotide sequence ID" value="XM_052277408.1"/>
</dbReference>
<gene>
    <name evidence="4" type="primary">LOC127752340</name>
</gene>
<dbReference type="Proteomes" id="UP000504606">
    <property type="component" value="Unplaced"/>
</dbReference>
<evidence type="ECO:0000313" key="3">
    <source>
        <dbReference type="Proteomes" id="UP000504606"/>
    </source>
</evidence>
<feature type="chain" id="PRO_5038512910" evidence="2">
    <location>
        <begin position="23"/>
        <end position="242"/>
    </location>
</feature>
<feature type="region of interest" description="Disordered" evidence="1">
    <location>
        <begin position="150"/>
        <end position="242"/>
    </location>
</feature>
<reference evidence="4" key="1">
    <citation type="submission" date="2025-08" db="UniProtKB">
        <authorList>
            <consortium name="RefSeq"/>
        </authorList>
    </citation>
    <scope>IDENTIFICATION</scope>
    <source>
        <tissue evidence="4">Whole organism</tissue>
    </source>
</reference>
<evidence type="ECO:0000313" key="4">
    <source>
        <dbReference type="RefSeq" id="XP_052133368.1"/>
    </source>
</evidence>
<feature type="compositionally biased region" description="Polar residues" evidence="1">
    <location>
        <begin position="150"/>
        <end position="170"/>
    </location>
</feature>
<organism evidence="3 4">
    <name type="scientific">Frankliniella occidentalis</name>
    <name type="common">Western flower thrips</name>
    <name type="synonym">Euthrips occidentalis</name>
    <dbReference type="NCBI Taxonomy" id="133901"/>
    <lineage>
        <taxon>Eukaryota</taxon>
        <taxon>Metazoa</taxon>
        <taxon>Ecdysozoa</taxon>
        <taxon>Arthropoda</taxon>
        <taxon>Hexapoda</taxon>
        <taxon>Insecta</taxon>
        <taxon>Pterygota</taxon>
        <taxon>Neoptera</taxon>
        <taxon>Paraneoptera</taxon>
        <taxon>Thysanoptera</taxon>
        <taxon>Terebrantia</taxon>
        <taxon>Thripoidea</taxon>
        <taxon>Thripidae</taxon>
        <taxon>Frankliniella</taxon>
    </lineage>
</organism>
<dbReference type="AlphaFoldDB" id="A0A9C6XC65"/>
<evidence type="ECO:0000256" key="1">
    <source>
        <dbReference type="SAM" id="MobiDB-lite"/>
    </source>
</evidence>
<dbReference type="OrthoDB" id="10542407at2759"/>
<feature type="compositionally biased region" description="Pro residues" evidence="1">
    <location>
        <begin position="196"/>
        <end position="218"/>
    </location>
</feature>
<feature type="compositionally biased region" description="Polar residues" evidence="1">
    <location>
        <begin position="226"/>
        <end position="242"/>
    </location>
</feature>
<dbReference type="GeneID" id="127752340"/>